<dbReference type="EMBL" id="QXCT01000002">
    <property type="protein sequence ID" value="MDW9254707.1"/>
    <property type="molecule type" value="Genomic_DNA"/>
</dbReference>
<name>A0AAW9CW74_BURTH</name>
<dbReference type="AlphaFoldDB" id="A0AAW9CW74"/>
<evidence type="ECO:0000313" key="3">
    <source>
        <dbReference type="Proteomes" id="UP001272137"/>
    </source>
</evidence>
<dbReference type="Proteomes" id="UP001272137">
    <property type="component" value="Unassembled WGS sequence"/>
</dbReference>
<evidence type="ECO:0000313" key="2">
    <source>
        <dbReference type="EMBL" id="MDW9254707.1"/>
    </source>
</evidence>
<comment type="caution">
    <text evidence="2">The sequence shown here is derived from an EMBL/GenBank/DDBJ whole genome shotgun (WGS) entry which is preliminary data.</text>
</comment>
<gene>
    <name evidence="2" type="ORF">C7S16_3098</name>
</gene>
<reference evidence="2" key="1">
    <citation type="submission" date="2018-08" db="EMBL/GenBank/DDBJ databases">
        <title>Identification of Burkholderia cepacia strains that express a Burkholderia pseudomallei-like capsular polysaccharide.</title>
        <authorList>
            <person name="Burtnick M.N."/>
            <person name="Vongsouvath M."/>
            <person name="Newton P."/>
            <person name="Wuthiekanun V."/>
            <person name="Limmathurotsakul D."/>
            <person name="Brett P.J."/>
            <person name="Chantratita N."/>
            <person name="Dance D.A."/>
        </authorList>
    </citation>
    <scope>NUCLEOTIDE SEQUENCE</scope>
    <source>
        <strain evidence="2">SBXCC001</strain>
    </source>
</reference>
<sequence length="61" mass="6154">MSGEPLARAAAVPQQAMASANPREVDGVGHRMSPCCSSEAEAALGVYFARSMPGARSGSAC</sequence>
<protein>
    <submittedName>
        <fullName evidence="2">Uncharacterized protein</fullName>
    </submittedName>
</protein>
<accession>A0AAW9CW74</accession>
<evidence type="ECO:0000256" key="1">
    <source>
        <dbReference type="SAM" id="MobiDB-lite"/>
    </source>
</evidence>
<feature type="region of interest" description="Disordered" evidence="1">
    <location>
        <begin position="1"/>
        <end position="32"/>
    </location>
</feature>
<feature type="compositionally biased region" description="Low complexity" evidence="1">
    <location>
        <begin position="7"/>
        <end position="20"/>
    </location>
</feature>
<proteinExistence type="predicted"/>
<organism evidence="2 3">
    <name type="scientific">Burkholderia thailandensis</name>
    <dbReference type="NCBI Taxonomy" id="57975"/>
    <lineage>
        <taxon>Bacteria</taxon>
        <taxon>Pseudomonadati</taxon>
        <taxon>Pseudomonadota</taxon>
        <taxon>Betaproteobacteria</taxon>
        <taxon>Burkholderiales</taxon>
        <taxon>Burkholderiaceae</taxon>
        <taxon>Burkholderia</taxon>
        <taxon>pseudomallei group</taxon>
    </lineage>
</organism>